<evidence type="ECO:0000256" key="1">
    <source>
        <dbReference type="ARBA" id="ARBA00005043"/>
    </source>
</evidence>
<evidence type="ECO:0000313" key="4">
    <source>
        <dbReference type="Proteomes" id="UP000053257"/>
    </source>
</evidence>
<dbReference type="Proteomes" id="UP000053257">
    <property type="component" value="Unassembled WGS sequence"/>
</dbReference>
<dbReference type="Gene3D" id="3.40.50.300">
    <property type="entry name" value="P-loop containing nucleotide triphosphate hydrolases"/>
    <property type="match status" value="1"/>
</dbReference>
<dbReference type="AlphaFoldDB" id="A0A0C3NPE5"/>
<dbReference type="EMBL" id="KN840506">
    <property type="protein sequence ID" value="KIP06994.1"/>
    <property type="molecule type" value="Genomic_DNA"/>
</dbReference>
<dbReference type="InterPro" id="IPR018627">
    <property type="entry name" value="ELP6"/>
</dbReference>
<dbReference type="STRING" id="745531.A0A0C3NPE5"/>
<accession>A0A0C3NPE5</accession>
<comment type="pathway">
    <text evidence="1">tRNA modification; 5-methoxycarbonylmethyl-2-thiouridine-tRNA biosynthesis.</text>
</comment>
<dbReference type="PANTHER" id="PTHR16184">
    <property type="entry name" value="ELONGATOR COMPLEX PROTEIN 6"/>
    <property type="match status" value="1"/>
</dbReference>
<dbReference type="OrthoDB" id="9995306at2759"/>
<dbReference type="UniPathway" id="UPA00988"/>
<name>A0A0C3NPE5_PHLG1</name>
<dbReference type="SUPFAM" id="SSF52540">
    <property type="entry name" value="P-loop containing nucleoside triphosphate hydrolases"/>
    <property type="match status" value="1"/>
</dbReference>
<sequence length="245" mass="26555">MSDSSIPTLPPPGQILLVTDELASPADFILYRSLAAHFKGAAGKSTSARCLVVSVSGNLAKWKAVLTKSNVNLTQLIASRSLVFLDVASTHFTPEHDSAATSLRPIYDQIRGALLEGEDTLVILDDLSSLEWIGTPGIEVARFTRAVCALCRKSNVMLVLRQHVITHGELDDLLRLLLQLCTYRVDVFPLSSGRSGSVSGQIALHLGAGRRETDFRPIPRSRALLYRLTDVSSIFFERGTGAGVL</sequence>
<dbReference type="GO" id="GO:0033588">
    <property type="term" value="C:elongator holoenzyme complex"/>
    <property type="evidence" value="ECO:0007669"/>
    <property type="project" value="InterPro"/>
</dbReference>
<dbReference type="GO" id="GO:0002098">
    <property type="term" value="P:tRNA wobble uridine modification"/>
    <property type="evidence" value="ECO:0007669"/>
    <property type="project" value="InterPro"/>
</dbReference>
<evidence type="ECO:0008006" key="5">
    <source>
        <dbReference type="Google" id="ProtNLM"/>
    </source>
</evidence>
<dbReference type="InterPro" id="IPR027417">
    <property type="entry name" value="P-loop_NTPase"/>
</dbReference>
<gene>
    <name evidence="3" type="ORF">PHLGIDRAFT_30238</name>
</gene>
<reference evidence="3 4" key="1">
    <citation type="journal article" date="2014" name="PLoS Genet.">
        <title>Analysis of the Phlebiopsis gigantea genome, transcriptome and secretome provides insight into its pioneer colonization strategies of wood.</title>
        <authorList>
            <person name="Hori C."/>
            <person name="Ishida T."/>
            <person name="Igarashi K."/>
            <person name="Samejima M."/>
            <person name="Suzuki H."/>
            <person name="Master E."/>
            <person name="Ferreira P."/>
            <person name="Ruiz-Duenas F.J."/>
            <person name="Held B."/>
            <person name="Canessa P."/>
            <person name="Larrondo L.F."/>
            <person name="Schmoll M."/>
            <person name="Druzhinina I.S."/>
            <person name="Kubicek C.P."/>
            <person name="Gaskell J.A."/>
            <person name="Kersten P."/>
            <person name="St John F."/>
            <person name="Glasner J."/>
            <person name="Sabat G."/>
            <person name="Splinter BonDurant S."/>
            <person name="Syed K."/>
            <person name="Yadav J."/>
            <person name="Mgbeahuruike A.C."/>
            <person name="Kovalchuk A."/>
            <person name="Asiegbu F.O."/>
            <person name="Lackner G."/>
            <person name="Hoffmeister D."/>
            <person name="Rencoret J."/>
            <person name="Gutierrez A."/>
            <person name="Sun H."/>
            <person name="Lindquist E."/>
            <person name="Barry K."/>
            <person name="Riley R."/>
            <person name="Grigoriev I.V."/>
            <person name="Henrissat B."/>
            <person name="Kues U."/>
            <person name="Berka R.M."/>
            <person name="Martinez A.T."/>
            <person name="Covert S.F."/>
            <person name="Blanchette R.A."/>
            <person name="Cullen D."/>
        </authorList>
    </citation>
    <scope>NUCLEOTIDE SEQUENCE [LARGE SCALE GENOMIC DNA]</scope>
    <source>
        <strain evidence="3 4">11061_1 CR5-6</strain>
    </source>
</reference>
<proteinExistence type="inferred from homology"/>
<evidence type="ECO:0000313" key="3">
    <source>
        <dbReference type="EMBL" id="KIP06994.1"/>
    </source>
</evidence>
<protein>
    <recommendedName>
        <fullName evidence="5">Elongator complex protein 5</fullName>
    </recommendedName>
</protein>
<dbReference type="HOGENOM" id="CLU_073399_1_0_1"/>
<keyword evidence="4" id="KW-1185">Reference proteome</keyword>
<dbReference type="PANTHER" id="PTHR16184:SF6">
    <property type="entry name" value="ELONGATOR COMPLEX PROTEIN 6"/>
    <property type="match status" value="1"/>
</dbReference>
<dbReference type="Pfam" id="PF09807">
    <property type="entry name" value="ELP6"/>
    <property type="match status" value="1"/>
</dbReference>
<organism evidence="3 4">
    <name type="scientific">Phlebiopsis gigantea (strain 11061_1 CR5-6)</name>
    <name type="common">White-rot fungus</name>
    <name type="synonym">Peniophora gigantea</name>
    <dbReference type="NCBI Taxonomy" id="745531"/>
    <lineage>
        <taxon>Eukaryota</taxon>
        <taxon>Fungi</taxon>
        <taxon>Dikarya</taxon>
        <taxon>Basidiomycota</taxon>
        <taxon>Agaricomycotina</taxon>
        <taxon>Agaricomycetes</taxon>
        <taxon>Polyporales</taxon>
        <taxon>Phanerochaetaceae</taxon>
        <taxon>Phlebiopsis</taxon>
    </lineage>
</organism>
<comment type="similarity">
    <text evidence="2">Belongs to the ELP6 family.</text>
</comment>
<evidence type="ECO:0000256" key="2">
    <source>
        <dbReference type="ARBA" id="ARBA00008837"/>
    </source>
</evidence>